<accession>U2QRK9</accession>
<evidence type="ECO:0000313" key="3">
    <source>
        <dbReference type="Proteomes" id="UP000016608"/>
    </source>
</evidence>
<keyword evidence="3" id="KW-1185">Reference proteome</keyword>
<reference evidence="2 3" key="1">
    <citation type="submission" date="2013-06" db="EMBL/GenBank/DDBJ databases">
        <authorList>
            <person name="Weinstock G."/>
            <person name="Sodergren E."/>
            <person name="Lobos E.A."/>
            <person name="Fulton L."/>
            <person name="Fulton R."/>
            <person name="Courtney L."/>
            <person name="Fronick C."/>
            <person name="O'Laughlin M."/>
            <person name="Godfrey J."/>
            <person name="Wilson R.M."/>
            <person name="Miner T."/>
            <person name="Farmer C."/>
            <person name="Delehaunty K."/>
            <person name="Cordes M."/>
            <person name="Minx P."/>
            <person name="Tomlinson C."/>
            <person name="Chen J."/>
            <person name="Wollam A."/>
            <person name="Pepin K.H."/>
            <person name="Bhonagiri V."/>
            <person name="Zhang X."/>
            <person name="Warren W."/>
            <person name="Mitreva M."/>
            <person name="Mardis E.R."/>
            <person name="Wilson R.K."/>
        </authorList>
    </citation>
    <scope>NUCLEOTIDE SEQUENCE [LARGE SCALE GENOMIC DNA]</scope>
    <source>
        <strain evidence="2 3">ATCC 29099</strain>
    </source>
</reference>
<evidence type="ECO:0000259" key="1">
    <source>
        <dbReference type="Pfam" id="PF13154"/>
    </source>
</evidence>
<dbReference type="Pfam" id="PF13154">
    <property type="entry name" value="DUF3991"/>
    <property type="match status" value="1"/>
</dbReference>
<name>U2QRK9_EUBRA</name>
<dbReference type="Gene3D" id="3.40.1360.10">
    <property type="match status" value="1"/>
</dbReference>
<dbReference type="InterPro" id="IPR025054">
    <property type="entry name" value="DUF3991"/>
</dbReference>
<dbReference type="HOGENOM" id="CLU_027621_2_1_9"/>
<dbReference type="PATRIC" id="fig|1256908.3.peg.2020"/>
<feature type="domain" description="DUF3991" evidence="1">
    <location>
        <begin position="122"/>
        <end position="189"/>
    </location>
</feature>
<dbReference type="SUPFAM" id="SSF57783">
    <property type="entry name" value="Zinc beta-ribbon"/>
    <property type="match status" value="1"/>
</dbReference>
<gene>
    <name evidence="2" type="ORF">HMPREF0373_02191</name>
</gene>
<comment type="caution">
    <text evidence="2">The sequence shown here is derived from an EMBL/GenBank/DDBJ whole genome shotgun (WGS) entry which is preliminary data.</text>
</comment>
<protein>
    <submittedName>
        <fullName evidence="2">Toprim domain protein</fullName>
    </submittedName>
</protein>
<dbReference type="EMBL" id="AWVJ01000136">
    <property type="protein sequence ID" value="ERK43933.1"/>
    <property type="molecule type" value="Genomic_DNA"/>
</dbReference>
<proteinExistence type="predicted"/>
<dbReference type="Pfam" id="PF13155">
    <property type="entry name" value="Toprim_2"/>
    <property type="match status" value="1"/>
</dbReference>
<dbReference type="AlphaFoldDB" id="U2QRK9"/>
<evidence type="ECO:0000313" key="2">
    <source>
        <dbReference type="EMBL" id="ERK43933.1"/>
    </source>
</evidence>
<sequence length="331" mass="37953">MKIMPYIPPSVVREVKRMDLLTYLKNYEPYELVHFSDNTYTTRTHDSLKISNGKWMWWSQRTGGRSALDYLIKVRGYSFLEAVELLAERANIQPPLSVSENVPMEKQLLLPKKNQDDQKVIAYLLGRGIDKEIIQFCLESGRVYESAFHHNVVFVGMDEKDNPKYAALRGIGTSFIGEANGSDKNYSFSIFAEKSNDTVHLFESAIDLLSYATLQKLDGKEWRREHLLSLAGVYQPAKEIEKSKVPAALARTLKMHPEVKTIVLHLDNDRIGRLATKAISTVLPKQYQIKDVPPKQGKDYNDLLCIKLNLAITKREKSMKKNMSGHEKYER</sequence>
<dbReference type="eggNOG" id="COG0358">
    <property type="taxonomic scope" value="Bacteria"/>
</dbReference>
<organism evidence="2 3">
    <name type="scientific">Eubacterium ramulus ATCC 29099</name>
    <dbReference type="NCBI Taxonomy" id="1256908"/>
    <lineage>
        <taxon>Bacteria</taxon>
        <taxon>Bacillati</taxon>
        <taxon>Bacillota</taxon>
        <taxon>Clostridia</taxon>
        <taxon>Eubacteriales</taxon>
        <taxon>Eubacteriaceae</taxon>
        <taxon>Eubacterium</taxon>
    </lineage>
</organism>
<dbReference type="Proteomes" id="UP000016608">
    <property type="component" value="Unassembled WGS sequence"/>
</dbReference>